<proteinExistence type="predicted"/>
<feature type="signal peptide" evidence="1">
    <location>
        <begin position="1"/>
        <end position="20"/>
    </location>
</feature>
<accession>A0AAE9KN71</accession>
<dbReference type="RefSeq" id="WP_083054226.1">
    <property type="nucleotide sequence ID" value="NZ_CP095873.1"/>
</dbReference>
<evidence type="ECO:0000313" key="3">
    <source>
        <dbReference type="Proteomes" id="UP000830925"/>
    </source>
</evidence>
<dbReference type="GeneID" id="96774847"/>
<reference evidence="2" key="1">
    <citation type="submission" date="2022-04" db="EMBL/GenBank/DDBJ databases">
        <title>Genomic mining of Alcaligenes faecalis D334 producing ectoin and derivatives.</title>
        <authorList>
            <person name="Doan V.T."/>
            <person name="Quach N.T."/>
            <person name="Vu T.-H.-N."/>
            <person name="Phi Q.-T."/>
        </authorList>
    </citation>
    <scope>NUCLEOTIDE SEQUENCE</scope>
    <source>
        <strain evidence="2">D334</strain>
    </source>
</reference>
<sequence length="102" mass="11748">MKNNIVCFLLLALPFFSSHAALRGDGQRKVEFRAVIENLDLNNSFSYWQLIERVEYVSADLYRIHAGHCFIDVSLTTIPFPEGFVGARQFELSYSEKQCPEE</sequence>
<dbReference type="AlphaFoldDB" id="A0AAE9KN71"/>
<dbReference type="EMBL" id="CP095873">
    <property type="protein sequence ID" value="UPL20974.1"/>
    <property type="molecule type" value="Genomic_DNA"/>
</dbReference>
<name>A0AAE9KN71_ALCFA</name>
<protein>
    <submittedName>
        <fullName evidence="2">Uncharacterized protein</fullName>
    </submittedName>
</protein>
<evidence type="ECO:0000313" key="2">
    <source>
        <dbReference type="EMBL" id="UPL20974.1"/>
    </source>
</evidence>
<gene>
    <name evidence="2" type="ORF">MXF72_16500</name>
</gene>
<evidence type="ECO:0000256" key="1">
    <source>
        <dbReference type="SAM" id="SignalP"/>
    </source>
</evidence>
<feature type="chain" id="PRO_5042188247" evidence="1">
    <location>
        <begin position="21"/>
        <end position="102"/>
    </location>
</feature>
<organism evidence="2 3">
    <name type="scientific">Alcaligenes faecalis</name>
    <dbReference type="NCBI Taxonomy" id="511"/>
    <lineage>
        <taxon>Bacteria</taxon>
        <taxon>Pseudomonadati</taxon>
        <taxon>Pseudomonadota</taxon>
        <taxon>Betaproteobacteria</taxon>
        <taxon>Burkholderiales</taxon>
        <taxon>Alcaligenaceae</taxon>
        <taxon>Alcaligenes</taxon>
    </lineage>
</organism>
<dbReference type="Proteomes" id="UP000830925">
    <property type="component" value="Chromosome"/>
</dbReference>
<keyword evidence="1" id="KW-0732">Signal</keyword>